<proteinExistence type="predicted"/>
<evidence type="ECO:0000313" key="2">
    <source>
        <dbReference type="Proteomes" id="UP000824201"/>
    </source>
</evidence>
<evidence type="ECO:0000313" key="1">
    <source>
        <dbReference type="EMBL" id="HIR87690.1"/>
    </source>
</evidence>
<feature type="non-terminal residue" evidence="1">
    <location>
        <position position="128"/>
    </location>
</feature>
<dbReference type="Proteomes" id="UP000824201">
    <property type="component" value="Unassembled WGS sequence"/>
</dbReference>
<reference evidence="1" key="1">
    <citation type="submission" date="2020-10" db="EMBL/GenBank/DDBJ databases">
        <authorList>
            <person name="Gilroy R."/>
        </authorList>
    </citation>
    <scope>NUCLEOTIDE SEQUENCE</scope>
    <source>
        <strain evidence="1">ChiW13-3771</strain>
    </source>
</reference>
<gene>
    <name evidence="1" type="ORF">IAC96_01945</name>
</gene>
<dbReference type="EMBL" id="DVHN01000019">
    <property type="protein sequence ID" value="HIR87690.1"/>
    <property type="molecule type" value="Genomic_DNA"/>
</dbReference>
<comment type="caution">
    <text evidence="1">The sequence shown here is derived from an EMBL/GenBank/DDBJ whole genome shotgun (WGS) entry which is preliminary data.</text>
</comment>
<dbReference type="PANTHER" id="PTHR40448">
    <property type="entry name" value="TWO-COMPONENT SENSOR HISTIDINE KINASE"/>
    <property type="match status" value="1"/>
</dbReference>
<reference evidence="1" key="2">
    <citation type="journal article" date="2021" name="PeerJ">
        <title>Extensive microbial diversity within the chicken gut microbiome revealed by metagenomics and culture.</title>
        <authorList>
            <person name="Gilroy R."/>
            <person name="Ravi A."/>
            <person name="Getino M."/>
            <person name="Pursley I."/>
            <person name="Horton D.L."/>
            <person name="Alikhan N.F."/>
            <person name="Baker D."/>
            <person name="Gharbi K."/>
            <person name="Hall N."/>
            <person name="Watson M."/>
            <person name="Adriaenssens E.M."/>
            <person name="Foster-Nyarko E."/>
            <person name="Jarju S."/>
            <person name="Secka A."/>
            <person name="Antonio M."/>
            <person name="Oren A."/>
            <person name="Chaudhuri R.R."/>
            <person name="La Ragione R."/>
            <person name="Hildebrand F."/>
            <person name="Pallen M.J."/>
        </authorList>
    </citation>
    <scope>NUCLEOTIDE SEQUENCE</scope>
    <source>
        <strain evidence="1">ChiW13-3771</strain>
    </source>
</reference>
<protein>
    <submittedName>
        <fullName evidence="1">GHKL domain-containing protein</fullName>
    </submittedName>
</protein>
<dbReference type="Gene3D" id="3.30.565.10">
    <property type="entry name" value="Histidine kinase-like ATPase, C-terminal domain"/>
    <property type="match status" value="1"/>
</dbReference>
<sequence>MKLKSTILQKEIQRELDYYKSLNTQITQMRKIRHDFNNQLQTAYMLLENPNLKISNIPDQSNLRSVFCENKILDFILQSSYSHAKEVGISFNFNVVVPDSIRIEKIDLCSIFSNLLNNAIHAAQKTEN</sequence>
<name>A0A9D1JCF4_9FIRM</name>
<organism evidence="1 2">
    <name type="scientific">Candidatus Fimimorpha faecalis</name>
    <dbReference type="NCBI Taxonomy" id="2840824"/>
    <lineage>
        <taxon>Bacteria</taxon>
        <taxon>Bacillati</taxon>
        <taxon>Bacillota</taxon>
        <taxon>Clostridia</taxon>
        <taxon>Eubacteriales</taxon>
        <taxon>Candidatus Fimimorpha</taxon>
    </lineage>
</organism>
<dbReference type="InterPro" id="IPR036890">
    <property type="entry name" value="HATPase_C_sf"/>
</dbReference>
<dbReference type="PANTHER" id="PTHR40448:SF1">
    <property type="entry name" value="TWO-COMPONENT SENSOR HISTIDINE KINASE"/>
    <property type="match status" value="1"/>
</dbReference>
<dbReference type="GO" id="GO:0042802">
    <property type="term" value="F:identical protein binding"/>
    <property type="evidence" value="ECO:0007669"/>
    <property type="project" value="TreeGrafter"/>
</dbReference>
<dbReference type="AlphaFoldDB" id="A0A9D1JCF4"/>
<accession>A0A9D1JCF4</accession>